<reference evidence="2" key="1">
    <citation type="submission" date="2013-08" db="EMBL/GenBank/DDBJ databases">
        <authorList>
            <person name="Mendez C."/>
            <person name="Richter M."/>
            <person name="Ferrer M."/>
            <person name="Sanchez J."/>
        </authorList>
    </citation>
    <scope>NUCLEOTIDE SEQUENCE</scope>
</reference>
<protein>
    <submittedName>
        <fullName evidence="2">Glycine betaine aldehyde dehydrogenase</fullName>
    </submittedName>
</protein>
<dbReference type="Gene3D" id="3.40.605.10">
    <property type="entry name" value="Aldehyde Dehydrogenase, Chain A, domain 1"/>
    <property type="match status" value="1"/>
</dbReference>
<proteinExistence type="predicted"/>
<dbReference type="GO" id="GO:0016620">
    <property type="term" value="F:oxidoreductase activity, acting on the aldehyde or oxo group of donors, NAD or NADP as acceptor"/>
    <property type="evidence" value="ECO:0007669"/>
    <property type="project" value="InterPro"/>
</dbReference>
<feature type="domain" description="Aldehyde dehydrogenase" evidence="1">
    <location>
        <begin position="2"/>
        <end position="191"/>
    </location>
</feature>
<organism evidence="2">
    <name type="scientific">mine drainage metagenome</name>
    <dbReference type="NCBI Taxonomy" id="410659"/>
    <lineage>
        <taxon>unclassified sequences</taxon>
        <taxon>metagenomes</taxon>
        <taxon>ecological metagenomes</taxon>
    </lineage>
</organism>
<evidence type="ECO:0000313" key="2">
    <source>
        <dbReference type="EMBL" id="EQD68852.1"/>
    </source>
</evidence>
<dbReference type="SUPFAM" id="SSF53720">
    <property type="entry name" value="ALDH-like"/>
    <property type="match status" value="1"/>
</dbReference>
<comment type="caution">
    <text evidence="2">The sequence shown here is derived from an EMBL/GenBank/DDBJ whole genome shotgun (WGS) entry which is preliminary data.</text>
</comment>
<dbReference type="Pfam" id="PF00171">
    <property type="entry name" value="Aldedh"/>
    <property type="match status" value="1"/>
</dbReference>
<dbReference type="InterPro" id="IPR016161">
    <property type="entry name" value="Ald_DH/histidinol_DH"/>
</dbReference>
<dbReference type="Gene3D" id="3.40.309.10">
    <property type="entry name" value="Aldehyde Dehydrogenase, Chain A, domain 2"/>
    <property type="match status" value="1"/>
</dbReference>
<dbReference type="InterPro" id="IPR016162">
    <property type="entry name" value="Ald_DH_N"/>
</dbReference>
<sequence length="202" mass="21533">GSRLIVHESIQAAFLDRLKALAEKLTLGPGVEETTEMGPLVTREHLATVTGYIDQARSDGARIVTGGARPSEPALAAGNFLQPTVLADLAPTSRAAQEEIFGPVLATFPFQDADEAVRLANQTHYGLCAALWTRDLGTAHTIARRIEAGMVIVNEAPVTFPQTPFGGYKQSGLGSEQGRHALESYLRTKNVSVNLGASRKKA</sequence>
<gene>
    <name evidence="2" type="ORF">B2A_00266</name>
</gene>
<dbReference type="PANTHER" id="PTHR11699">
    <property type="entry name" value="ALDEHYDE DEHYDROGENASE-RELATED"/>
    <property type="match status" value="1"/>
</dbReference>
<accession>T1BGS5</accession>
<dbReference type="AlphaFoldDB" id="T1BGS5"/>
<dbReference type="InterPro" id="IPR015590">
    <property type="entry name" value="Aldehyde_DH_dom"/>
</dbReference>
<name>T1BGS5_9ZZZZ</name>
<reference evidence="2" key="2">
    <citation type="journal article" date="2014" name="ISME J.">
        <title>Microbial stratification in low pH oxic and suboxic macroscopic growths along an acid mine drainage.</title>
        <authorList>
            <person name="Mendez-Garcia C."/>
            <person name="Mesa V."/>
            <person name="Sprenger R.R."/>
            <person name="Richter M."/>
            <person name="Diez M.S."/>
            <person name="Solano J."/>
            <person name="Bargiela R."/>
            <person name="Golyshina O.V."/>
            <person name="Manteca A."/>
            <person name="Ramos J.L."/>
            <person name="Gallego J.R."/>
            <person name="Llorente I."/>
            <person name="Martins Dos Santos V.A."/>
            <person name="Jensen O.N."/>
            <person name="Pelaez A.I."/>
            <person name="Sanchez J."/>
            <person name="Ferrer M."/>
        </authorList>
    </citation>
    <scope>NUCLEOTIDE SEQUENCE</scope>
</reference>
<feature type="non-terminal residue" evidence="2">
    <location>
        <position position="1"/>
    </location>
</feature>
<evidence type="ECO:0000259" key="1">
    <source>
        <dbReference type="Pfam" id="PF00171"/>
    </source>
</evidence>
<dbReference type="EMBL" id="AUZZ01000191">
    <property type="protein sequence ID" value="EQD68852.1"/>
    <property type="molecule type" value="Genomic_DNA"/>
</dbReference>
<dbReference type="InterPro" id="IPR016163">
    <property type="entry name" value="Ald_DH_C"/>
</dbReference>